<feature type="region of interest" description="Disordered" evidence="1">
    <location>
        <begin position="65"/>
        <end position="94"/>
    </location>
</feature>
<feature type="compositionally biased region" description="Polar residues" evidence="1">
    <location>
        <begin position="140"/>
        <end position="151"/>
    </location>
</feature>
<sequence>MAYQTANTDQNKRVCNQTAQHRSKDKSVMQISHSYPPHTTKQESNGIIRQQIRQLLTTDYKQEKVRQLPNTDDQVSDQTVTHHTLQNKSNGISDSYLTQIKRQVSDGISDSYPPHTTKQRLPNTDQKRQVSDGISDSYPPHTTKQPSNGISDSYLTQIKRQVSDGIQTATHHILKQESNGKSDTQHRSKRQPPTTHYKQESNGKSDSYLTQIKRQVSDGISDSYPPHTTKQESNGISDSYLTQIKRQDSDGISHSYPPHTTKQESNGISDSY</sequence>
<keyword evidence="3" id="KW-1185">Reference proteome</keyword>
<accession>A0A8S3RWV7</accession>
<gene>
    <name evidence="2" type="ORF">MEDL_27222</name>
</gene>
<feature type="compositionally biased region" description="Polar residues" evidence="1">
    <location>
        <begin position="68"/>
        <end position="94"/>
    </location>
</feature>
<evidence type="ECO:0000313" key="3">
    <source>
        <dbReference type="Proteomes" id="UP000683360"/>
    </source>
</evidence>
<proteinExistence type="predicted"/>
<evidence type="ECO:0000256" key="1">
    <source>
        <dbReference type="SAM" id="MobiDB-lite"/>
    </source>
</evidence>
<feature type="region of interest" description="Disordered" evidence="1">
    <location>
        <begin position="106"/>
        <end position="151"/>
    </location>
</feature>
<feature type="compositionally biased region" description="Polar residues" evidence="1">
    <location>
        <begin position="106"/>
        <end position="124"/>
    </location>
</feature>
<dbReference type="AlphaFoldDB" id="A0A8S3RWV7"/>
<evidence type="ECO:0000313" key="2">
    <source>
        <dbReference type="EMBL" id="CAG2213273.1"/>
    </source>
</evidence>
<name>A0A8S3RWV7_MYTED</name>
<feature type="compositionally biased region" description="Basic and acidic residues" evidence="1">
    <location>
        <begin position="174"/>
        <end position="186"/>
    </location>
</feature>
<feature type="compositionally biased region" description="Polar residues" evidence="1">
    <location>
        <begin position="204"/>
        <end position="244"/>
    </location>
</feature>
<protein>
    <submittedName>
        <fullName evidence="2">Uncharacterized protein</fullName>
    </submittedName>
</protein>
<dbReference type="Proteomes" id="UP000683360">
    <property type="component" value="Unassembled WGS sequence"/>
</dbReference>
<dbReference type="EMBL" id="CAJPWZ010001348">
    <property type="protein sequence ID" value="CAG2213273.1"/>
    <property type="molecule type" value="Genomic_DNA"/>
</dbReference>
<comment type="caution">
    <text evidence="2">The sequence shown here is derived from an EMBL/GenBank/DDBJ whole genome shotgun (WGS) entry which is preliminary data.</text>
</comment>
<reference evidence="2" key="1">
    <citation type="submission" date="2021-03" db="EMBL/GenBank/DDBJ databases">
        <authorList>
            <person name="Bekaert M."/>
        </authorList>
    </citation>
    <scope>NUCLEOTIDE SEQUENCE</scope>
</reference>
<feature type="compositionally biased region" description="Polar residues" evidence="1">
    <location>
        <begin position="258"/>
        <end position="272"/>
    </location>
</feature>
<organism evidence="2 3">
    <name type="scientific">Mytilus edulis</name>
    <name type="common">Blue mussel</name>
    <dbReference type="NCBI Taxonomy" id="6550"/>
    <lineage>
        <taxon>Eukaryota</taxon>
        <taxon>Metazoa</taxon>
        <taxon>Spiralia</taxon>
        <taxon>Lophotrochozoa</taxon>
        <taxon>Mollusca</taxon>
        <taxon>Bivalvia</taxon>
        <taxon>Autobranchia</taxon>
        <taxon>Pteriomorphia</taxon>
        <taxon>Mytilida</taxon>
        <taxon>Mytiloidea</taxon>
        <taxon>Mytilidae</taxon>
        <taxon>Mytilinae</taxon>
        <taxon>Mytilus</taxon>
    </lineage>
</organism>
<feature type="region of interest" description="Disordered" evidence="1">
    <location>
        <begin position="174"/>
        <end position="272"/>
    </location>
</feature>